<dbReference type="EMBL" id="JACEFO010002299">
    <property type="protein sequence ID" value="KAF8667583.1"/>
    <property type="molecule type" value="Genomic_DNA"/>
</dbReference>
<reference evidence="1" key="1">
    <citation type="submission" date="2020-07" db="EMBL/GenBank/DDBJ databases">
        <title>Genome sequence and genetic diversity analysis of an under-domesticated orphan crop, white fonio (Digitaria exilis).</title>
        <authorList>
            <person name="Bennetzen J.L."/>
            <person name="Chen S."/>
            <person name="Ma X."/>
            <person name="Wang X."/>
            <person name="Yssel A.E.J."/>
            <person name="Chaluvadi S.R."/>
            <person name="Johnson M."/>
            <person name="Gangashetty P."/>
            <person name="Hamidou F."/>
            <person name="Sanogo M.D."/>
            <person name="Zwaenepoel A."/>
            <person name="Wallace J."/>
            <person name="Van De Peer Y."/>
            <person name="Van Deynze A."/>
        </authorList>
    </citation>
    <scope>NUCLEOTIDE SEQUENCE</scope>
    <source>
        <tissue evidence="1">Leaves</tissue>
    </source>
</reference>
<sequence length="107" mass="12836">MHLDSYLCVLCVENVEEDIWHLFFDCIFSQACWIFLNVQWDLSLDLQTMILRARQRFNSVIFKEVVIIAMWAIWKYCNNIIFDGQSLSFASWRRIFTENMKAVRATD</sequence>
<comment type="caution">
    <text evidence="1">The sequence shown here is derived from an EMBL/GenBank/DDBJ whole genome shotgun (WGS) entry which is preliminary data.</text>
</comment>
<accession>A0A835ANG9</accession>
<dbReference type="Proteomes" id="UP000636709">
    <property type="component" value="Unassembled WGS sequence"/>
</dbReference>
<protein>
    <recommendedName>
        <fullName evidence="3">Reverse transcriptase zinc-binding domain-containing protein</fullName>
    </recommendedName>
</protein>
<evidence type="ECO:0000313" key="1">
    <source>
        <dbReference type="EMBL" id="KAF8667583.1"/>
    </source>
</evidence>
<gene>
    <name evidence="1" type="ORF">HU200_052785</name>
</gene>
<dbReference type="AlphaFoldDB" id="A0A835ANG9"/>
<evidence type="ECO:0000313" key="2">
    <source>
        <dbReference type="Proteomes" id="UP000636709"/>
    </source>
</evidence>
<dbReference type="OrthoDB" id="681845at2759"/>
<keyword evidence="2" id="KW-1185">Reference proteome</keyword>
<name>A0A835ANG9_9POAL</name>
<evidence type="ECO:0008006" key="3">
    <source>
        <dbReference type="Google" id="ProtNLM"/>
    </source>
</evidence>
<organism evidence="1 2">
    <name type="scientific">Digitaria exilis</name>
    <dbReference type="NCBI Taxonomy" id="1010633"/>
    <lineage>
        <taxon>Eukaryota</taxon>
        <taxon>Viridiplantae</taxon>
        <taxon>Streptophyta</taxon>
        <taxon>Embryophyta</taxon>
        <taxon>Tracheophyta</taxon>
        <taxon>Spermatophyta</taxon>
        <taxon>Magnoliopsida</taxon>
        <taxon>Liliopsida</taxon>
        <taxon>Poales</taxon>
        <taxon>Poaceae</taxon>
        <taxon>PACMAD clade</taxon>
        <taxon>Panicoideae</taxon>
        <taxon>Panicodae</taxon>
        <taxon>Paniceae</taxon>
        <taxon>Anthephorinae</taxon>
        <taxon>Digitaria</taxon>
    </lineage>
</organism>
<proteinExistence type="predicted"/>